<evidence type="ECO:0000313" key="14">
    <source>
        <dbReference type="Proteomes" id="UP000575898"/>
    </source>
</evidence>
<evidence type="ECO:0000256" key="1">
    <source>
        <dbReference type="ARBA" id="ARBA00004383"/>
    </source>
</evidence>
<comment type="subcellular location">
    <subcellularLocation>
        <location evidence="1">Cell inner membrane</location>
        <topology evidence="1">Single-pass membrane protein</topology>
        <orientation evidence="1">Periplasmic side</orientation>
    </subcellularLocation>
</comment>
<dbReference type="Gene3D" id="3.30.2420.10">
    <property type="entry name" value="TonB"/>
    <property type="match status" value="1"/>
</dbReference>
<evidence type="ECO:0000256" key="9">
    <source>
        <dbReference type="ARBA" id="ARBA00023136"/>
    </source>
</evidence>
<dbReference type="SUPFAM" id="SSF74653">
    <property type="entry name" value="TolA/TonB C-terminal domain"/>
    <property type="match status" value="1"/>
</dbReference>
<dbReference type="GO" id="GO:0055085">
    <property type="term" value="P:transmembrane transport"/>
    <property type="evidence" value="ECO:0007669"/>
    <property type="project" value="InterPro"/>
</dbReference>
<evidence type="ECO:0000256" key="8">
    <source>
        <dbReference type="ARBA" id="ARBA00022989"/>
    </source>
</evidence>
<organism evidence="13 14">
    <name type="scientific">Chitinivorax tropicus</name>
    <dbReference type="NCBI Taxonomy" id="714531"/>
    <lineage>
        <taxon>Bacteria</taxon>
        <taxon>Pseudomonadati</taxon>
        <taxon>Pseudomonadota</taxon>
        <taxon>Betaproteobacteria</taxon>
        <taxon>Chitinivorax</taxon>
    </lineage>
</organism>
<keyword evidence="3" id="KW-0813">Transport</keyword>
<evidence type="ECO:0000256" key="10">
    <source>
        <dbReference type="SAM" id="MobiDB-lite"/>
    </source>
</evidence>
<feature type="domain" description="TonB C-terminal" evidence="12">
    <location>
        <begin position="158"/>
        <end position="254"/>
    </location>
</feature>
<keyword evidence="6 11" id="KW-0812">Transmembrane</keyword>
<dbReference type="GO" id="GO:0031992">
    <property type="term" value="F:energy transducer activity"/>
    <property type="evidence" value="ECO:0007669"/>
    <property type="project" value="TreeGrafter"/>
</dbReference>
<dbReference type="PANTHER" id="PTHR33446">
    <property type="entry name" value="PROTEIN TONB-RELATED"/>
    <property type="match status" value="1"/>
</dbReference>
<keyword evidence="7" id="KW-0653">Protein transport</keyword>
<evidence type="ECO:0000313" key="13">
    <source>
        <dbReference type="EMBL" id="MBB5020111.1"/>
    </source>
</evidence>
<sequence>MTAMTVAGKPGVPLWADPDISTGKGMTFGKALAIAAVIEVAFISAVFMFPPTGKHIAEKEQIMEVVDVVEEEPPPPPEPEKIVEEKPKEVEKILEKVQEAPKPQSQPEQAPIPMEAPKPVDTPATSTGGMSVPTAVGESKPAVGNPTPDAKPAPVNSGPVKGLAPKSKVGIEYPRKARENDVQGLVIAWAHIDGNGDVTDVEIKKSPPGGSALANEVKRKLMQWKFHADGQAHTGVYEVNFTLSGEEEEIVDVN</sequence>
<evidence type="ECO:0000256" key="4">
    <source>
        <dbReference type="ARBA" id="ARBA00022475"/>
    </source>
</evidence>
<keyword evidence="14" id="KW-1185">Reference proteome</keyword>
<dbReference type="InterPro" id="IPR037682">
    <property type="entry name" value="TonB_C"/>
</dbReference>
<dbReference type="InterPro" id="IPR006260">
    <property type="entry name" value="TonB/TolA_C"/>
</dbReference>
<evidence type="ECO:0000256" key="2">
    <source>
        <dbReference type="ARBA" id="ARBA00006555"/>
    </source>
</evidence>
<evidence type="ECO:0000256" key="3">
    <source>
        <dbReference type="ARBA" id="ARBA00022448"/>
    </source>
</evidence>
<dbReference type="InterPro" id="IPR051045">
    <property type="entry name" value="TonB-dependent_transducer"/>
</dbReference>
<keyword evidence="5" id="KW-0997">Cell inner membrane</keyword>
<dbReference type="GO" id="GO:0098797">
    <property type="term" value="C:plasma membrane protein complex"/>
    <property type="evidence" value="ECO:0007669"/>
    <property type="project" value="TreeGrafter"/>
</dbReference>
<reference evidence="13 14" key="1">
    <citation type="submission" date="2020-08" db="EMBL/GenBank/DDBJ databases">
        <title>Genomic Encyclopedia of Type Strains, Phase IV (KMG-IV): sequencing the most valuable type-strain genomes for metagenomic binning, comparative biology and taxonomic classification.</title>
        <authorList>
            <person name="Goeker M."/>
        </authorList>
    </citation>
    <scope>NUCLEOTIDE SEQUENCE [LARGE SCALE GENOMIC DNA]</scope>
    <source>
        <strain evidence="13 14">DSM 27165</strain>
    </source>
</reference>
<feature type="region of interest" description="Disordered" evidence="10">
    <location>
        <begin position="98"/>
        <end position="166"/>
    </location>
</feature>
<protein>
    <submittedName>
        <fullName evidence="13">TonB family protein</fullName>
    </submittedName>
</protein>
<dbReference type="NCBIfam" id="TIGR01352">
    <property type="entry name" value="tonB_Cterm"/>
    <property type="match status" value="1"/>
</dbReference>
<evidence type="ECO:0000256" key="6">
    <source>
        <dbReference type="ARBA" id="ARBA00022692"/>
    </source>
</evidence>
<accession>A0A840MY85</accession>
<comment type="similarity">
    <text evidence="2">Belongs to the TonB family.</text>
</comment>
<name>A0A840MY85_9PROT</name>
<dbReference type="Pfam" id="PF03544">
    <property type="entry name" value="TonB_C"/>
    <property type="match status" value="1"/>
</dbReference>
<dbReference type="Proteomes" id="UP000575898">
    <property type="component" value="Unassembled WGS sequence"/>
</dbReference>
<evidence type="ECO:0000256" key="11">
    <source>
        <dbReference type="SAM" id="Phobius"/>
    </source>
</evidence>
<dbReference type="AlphaFoldDB" id="A0A840MY85"/>
<comment type="caution">
    <text evidence="13">The sequence shown here is derived from an EMBL/GenBank/DDBJ whole genome shotgun (WGS) entry which is preliminary data.</text>
</comment>
<keyword evidence="8 11" id="KW-1133">Transmembrane helix</keyword>
<evidence type="ECO:0000256" key="7">
    <source>
        <dbReference type="ARBA" id="ARBA00022927"/>
    </source>
</evidence>
<feature type="transmembrane region" description="Helical" evidence="11">
    <location>
        <begin position="31"/>
        <end position="49"/>
    </location>
</feature>
<dbReference type="PROSITE" id="PS52015">
    <property type="entry name" value="TONB_CTD"/>
    <property type="match status" value="1"/>
</dbReference>
<dbReference type="PANTHER" id="PTHR33446:SF2">
    <property type="entry name" value="PROTEIN TONB"/>
    <property type="match status" value="1"/>
</dbReference>
<keyword evidence="9 11" id="KW-0472">Membrane</keyword>
<evidence type="ECO:0000256" key="5">
    <source>
        <dbReference type="ARBA" id="ARBA00022519"/>
    </source>
</evidence>
<proteinExistence type="inferred from homology"/>
<keyword evidence="4" id="KW-1003">Cell membrane</keyword>
<dbReference type="GO" id="GO:0015031">
    <property type="term" value="P:protein transport"/>
    <property type="evidence" value="ECO:0007669"/>
    <property type="project" value="UniProtKB-KW"/>
</dbReference>
<evidence type="ECO:0000259" key="12">
    <source>
        <dbReference type="PROSITE" id="PS52015"/>
    </source>
</evidence>
<gene>
    <name evidence="13" type="ORF">HNQ59_003425</name>
</gene>
<dbReference type="RefSeq" id="WP_184041520.1">
    <property type="nucleotide sequence ID" value="NZ_JACHHY010000025.1"/>
</dbReference>
<dbReference type="EMBL" id="JACHHY010000025">
    <property type="protein sequence ID" value="MBB5020111.1"/>
    <property type="molecule type" value="Genomic_DNA"/>
</dbReference>